<evidence type="ECO:0000313" key="4">
    <source>
        <dbReference type="Proteomes" id="UP000251314"/>
    </source>
</evidence>
<dbReference type="Gene3D" id="4.10.60.10">
    <property type="entry name" value="Zinc finger, CCHC-type"/>
    <property type="match status" value="1"/>
</dbReference>
<dbReference type="GO" id="GO:0008270">
    <property type="term" value="F:zinc ion binding"/>
    <property type="evidence" value="ECO:0007669"/>
    <property type="project" value="UniProtKB-KW"/>
</dbReference>
<organism evidence="3 4">
    <name type="scientific">Phytophthora cactorum</name>
    <dbReference type="NCBI Taxonomy" id="29920"/>
    <lineage>
        <taxon>Eukaryota</taxon>
        <taxon>Sar</taxon>
        <taxon>Stramenopiles</taxon>
        <taxon>Oomycota</taxon>
        <taxon>Peronosporomycetes</taxon>
        <taxon>Peronosporales</taxon>
        <taxon>Peronosporaceae</taxon>
        <taxon>Phytophthora</taxon>
    </lineage>
</organism>
<evidence type="ECO:0000259" key="2">
    <source>
        <dbReference type="PROSITE" id="PS50158"/>
    </source>
</evidence>
<dbReference type="AlphaFoldDB" id="A0A329S6W3"/>
<feature type="domain" description="CCHC-type" evidence="2">
    <location>
        <begin position="96"/>
        <end position="111"/>
    </location>
</feature>
<proteinExistence type="predicted"/>
<dbReference type="OrthoDB" id="117025at2759"/>
<evidence type="ECO:0000256" key="1">
    <source>
        <dbReference type="PROSITE-ProRule" id="PRU00047"/>
    </source>
</evidence>
<evidence type="ECO:0000313" key="3">
    <source>
        <dbReference type="EMBL" id="RAW32663.1"/>
    </source>
</evidence>
<sequence>MWELTASLVGNPHSEYIEMTVFMDGLKVGPARTQLFRVQASTLEEAIQVALQEEYSYHQARTPVVAWPGGATPSSRDASSGPVPMELGLAEQQNIRCFSCDKLGHMTRTCPAGVRKKRFPPKPFALKGRW</sequence>
<dbReference type="GO" id="GO:0003676">
    <property type="term" value="F:nucleic acid binding"/>
    <property type="evidence" value="ECO:0007669"/>
    <property type="project" value="InterPro"/>
</dbReference>
<keyword evidence="4" id="KW-1185">Reference proteome</keyword>
<gene>
    <name evidence="3" type="ORF">PC110_g10988</name>
</gene>
<keyword evidence="1" id="KW-0479">Metal-binding</keyword>
<reference evidence="3 4" key="1">
    <citation type="submission" date="2018-01" db="EMBL/GenBank/DDBJ databases">
        <title>Draft genome of the strawberry crown rot pathogen Phytophthora cactorum.</title>
        <authorList>
            <person name="Armitage A.D."/>
            <person name="Lysoe E."/>
            <person name="Nellist C.F."/>
            <person name="Harrison R.J."/>
            <person name="Brurberg M.B."/>
        </authorList>
    </citation>
    <scope>NUCLEOTIDE SEQUENCE [LARGE SCALE GENOMIC DNA]</scope>
    <source>
        <strain evidence="3 4">10300</strain>
    </source>
</reference>
<dbReference type="InterPro" id="IPR001878">
    <property type="entry name" value="Znf_CCHC"/>
</dbReference>
<dbReference type="EMBL" id="MJFZ01000268">
    <property type="protein sequence ID" value="RAW32663.1"/>
    <property type="molecule type" value="Genomic_DNA"/>
</dbReference>
<name>A0A329S6W3_9STRA</name>
<dbReference type="SUPFAM" id="SSF57756">
    <property type="entry name" value="Retrovirus zinc finger-like domains"/>
    <property type="match status" value="1"/>
</dbReference>
<keyword evidence="1" id="KW-0863">Zinc-finger</keyword>
<keyword evidence="1" id="KW-0862">Zinc</keyword>
<dbReference type="PROSITE" id="PS50158">
    <property type="entry name" value="ZF_CCHC"/>
    <property type="match status" value="1"/>
</dbReference>
<dbReference type="InterPro" id="IPR036875">
    <property type="entry name" value="Znf_CCHC_sf"/>
</dbReference>
<dbReference type="Proteomes" id="UP000251314">
    <property type="component" value="Unassembled WGS sequence"/>
</dbReference>
<protein>
    <recommendedName>
        <fullName evidence="2">CCHC-type domain-containing protein</fullName>
    </recommendedName>
</protein>
<comment type="caution">
    <text evidence="3">The sequence shown here is derived from an EMBL/GenBank/DDBJ whole genome shotgun (WGS) entry which is preliminary data.</text>
</comment>
<dbReference type="VEuPathDB" id="FungiDB:PC110_g10988"/>
<accession>A0A329S6W3</accession>